<accession>A0A2S9V470</accession>
<evidence type="ECO:0008006" key="4">
    <source>
        <dbReference type="Google" id="ProtNLM"/>
    </source>
</evidence>
<keyword evidence="1" id="KW-0732">Signal</keyword>
<name>A0A2S9V470_9ALTE</name>
<evidence type="ECO:0000313" key="2">
    <source>
        <dbReference type="EMBL" id="PRO71248.1"/>
    </source>
</evidence>
<dbReference type="EMBL" id="PVNP01000211">
    <property type="protein sequence ID" value="PRO71248.1"/>
    <property type="molecule type" value="Genomic_DNA"/>
</dbReference>
<sequence length="112" mass="11971">MQKVNSVIRSALLAGTAVVATFSGISSAQAGNLPEAMEDKLVAVCQAIKDDSRIELHRAVKDSGVSYRRLARGLVCDGMDMYTFAMQHGADNTGAVIAKRTNLEEQSLTAKQ</sequence>
<dbReference type="Pfam" id="PF12514">
    <property type="entry name" value="DUF3718"/>
    <property type="match status" value="1"/>
</dbReference>
<evidence type="ECO:0000256" key="1">
    <source>
        <dbReference type="SAM" id="SignalP"/>
    </source>
</evidence>
<evidence type="ECO:0000313" key="3">
    <source>
        <dbReference type="Proteomes" id="UP000238949"/>
    </source>
</evidence>
<keyword evidence="3" id="KW-1185">Reference proteome</keyword>
<protein>
    <recommendedName>
        <fullName evidence="4">DUF3718 domain-containing protein</fullName>
    </recommendedName>
</protein>
<proteinExistence type="predicted"/>
<dbReference type="InterPro" id="IPR022193">
    <property type="entry name" value="DUF3718"/>
</dbReference>
<gene>
    <name evidence="2" type="ORF">C6Y40_22890</name>
</gene>
<dbReference type="Proteomes" id="UP000238949">
    <property type="component" value="Unassembled WGS sequence"/>
</dbReference>
<dbReference type="RefSeq" id="WP_105936702.1">
    <property type="nucleotide sequence ID" value="NZ_PVNP01000211.1"/>
</dbReference>
<feature type="chain" id="PRO_5015399076" description="DUF3718 domain-containing protein" evidence="1">
    <location>
        <begin position="31"/>
        <end position="112"/>
    </location>
</feature>
<organism evidence="2 3">
    <name type="scientific">Alteromonas alba</name>
    <dbReference type="NCBI Taxonomy" id="2079529"/>
    <lineage>
        <taxon>Bacteria</taxon>
        <taxon>Pseudomonadati</taxon>
        <taxon>Pseudomonadota</taxon>
        <taxon>Gammaproteobacteria</taxon>
        <taxon>Alteromonadales</taxon>
        <taxon>Alteromonadaceae</taxon>
        <taxon>Alteromonas/Salinimonas group</taxon>
        <taxon>Alteromonas</taxon>
    </lineage>
</organism>
<reference evidence="3" key="1">
    <citation type="journal article" date="2020" name="Int. J. Syst. Evol. Microbiol.">
        <title>Alteromonas alba sp. nov., a marine bacterium isolated from the seawater of the West Pacific Ocean.</title>
        <authorList>
            <person name="Sun C."/>
            <person name="Wu Y.-H."/>
            <person name="Xamxidin M."/>
            <person name="Cheng H."/>
            <person name="Xu X.-W."/>
        </authorList>
    </citation>
    <scope>NUCLEOTIDE SEQUENCE [LARGE SCALE GENOMIC DNA]</scope>
    <source>
        <strain evidence="3">190</strain>
    </source>
</reference>
<dbReference type="OrthoDB" id="6387977at2"/>
<comment type="caution">
    <text evidence="2">The sequence shown here is derived from an EMBL/GenBank/DDBJ whole genome shotgun (WGS) entry which is preliminary data.</text>
</comment>
<dbReference type="AlphaFoldDB" id="A0A2S9V470"/>
<feature type="signal peptide" evidence="1">
    <location>
        <begin position="1"/>
        <end position="30"/>
    </location>
</feature>